<keyword evidence="1" id="KW-0472">Membrane</keyword>
<evidence type="ECO:0000313" key="4">
    <source>
        <dbReference type="Proteomes" id="UP001231189"/>
    </source>
</evidence>
<keyword evidence="1" id="KW-0812">Transmembrane</keyword>
<organism evidence="3 4">
    <name type="scientific">Lolium multiflorum</name>
    <name type="common">Italian ryegrass</name>
    <name type="synonym">Lolium perenne subsp. multiflorum</name>
    <dbReference type="NCBI Taxonomy" id="4521"/>
    <lineage>
        <taxon>Eukaryota</taxon>
        <taxon>Viridiplantae</taxon>
        <taxon>Streptophyta</taxon>
        <taxon>Embryophyta</taxon>
        <taxon>Tracheophyta</taxon>
        <taxon>Spermatophyta</taxon>
        <taxon>Magnoliopsida</taxon>
        <taxon>Liliopsida</taxon>
        <taxon>Poales</taxon>
        <taxon>Poaceae</taxon>
        <taxon>BOP clade</taxon>
        <taxon>Pooideae</taxon>
        <taxon>Poodae</taxon>
        <taxon>Poeae</taxon>
        <taxon>Poeae Chloroplast Group 2 (Poeae type)</taxon>
        <taxon>Loliodinae</taxon>
        <taxon>Loliinae</taxon>
        <taxon>Lolium</taxon>
    </lineage>
</organism>
<dbReference type="Gene3D" id="3.40.33.10">
    <property type="entry name" value="CAP"/>
    <property type="match status" value="1"/>
</dbReference>
<protein>
    <recommendedName>
        <fullName evidence="2">SCP domain-containing protein</fullName>
    </recommendedName>
</protein>
<dbReference type="FunFam" id="3.40.33.10:FF:000004">
    <property type="entry name" value="CAP, cysteine-rich secretory protein, antigen 5"/>
    <property type="match status" value="1"/>
</dbReference>
<dbReference type="CDD" id="cd05381">
    <property type="entry name" value="CAP_PR-1"/>
    <property type="match status" value="1"/>
</dbReference>
<evidence type="ECO:0000256" key="1">
    <source>
        <dbReference type="SAM" id="Phobius"/>
    </source>
</evidence>
<reference evidence="3" key="1">
    <citation type="submission" date="2023-07" db="EMBL/GenBank/DDBJ databases">
        <title>A chromosome-level genome assembly of Lolium multiflorum.</title>
        <authorList>
            <person name="Chen Y."/>
            <person name="Copetti D."/>
            <person name="Kolliker R."/>
            <person name="Studer B."/>
        </authorList>
    </citation>
    <scope>NUCLEOTIDE SEQUENCE</scope>
    <source>
        <strain evidence="3">02402/16</strain>
        <tissue evidence="3">Leaf</tissue>
    </source>
</reference>
<dbReference type="InterPro" id="IPR018244">
    <property type="entry name" value="Allrgn_V5/Tpx1_CS"/>
</dbReference>
<dbReference type="PROSITE" id="PS01009">
    <property type="entry name" value="CRISP_1"/>
    <property type="match status" value="1"/>
</dbReference>
<evidence type="ECO:0000313" key="3">
    <source>
        <dbReference type="EMBL" id="KAK1603275.1"/>
    </source>
</evidence>
<dbReference type="PANTHER" id="PTHR10334">
    <property type="entry name" value="CYSTEINE-RICH SECRETORY PROTEIN-RELATED"/>
    <property type="match status" value="1"/>
</dbReference>
<dbReference type="Proteomes" id="UP001231189">
    <property type="component" value="Unassembled WGS sequence"/>
</dbReference>
<feature type="domain" description="SCP" evidence="2">
    <location>
        <begin position="135"/>
        <end position="272"/>
    </location>
</feature>
<proteinExistence type="predicted"/>
<dbReference type="PRINTS" id="PR00837">
    <property type="entry name" value="V5TPXLIKE"/>
</dbReference>
<dbReference type="EMBL" id="JAUUTY010000085">
    <property type="protein sequence ID" value="KAK1603275.1"/>
    <property type="molecule type" value="Genomic_DNA"/>
</dbReference>
<sequence length="276" mass="29215">MVSPPISCSQFFFLAIPLSKGAFTCRLLRDSNSFSLALFIKASALLKSSTLFETEALLICLAPLIFSSTVIFITSPLLFTAAFVFPTVLFIPSICIRSNPRPCPPGVATLLVAAVAVLLCADGADARGYRKSSQAQASRYLAPHNAARRAVGVPPLAWSAALELNARAYALLRARTGCALVHSHGAFGENLFYGSGSGRWAPETVVAAWVAKERAMYDHGSNTCSGARGACGHYTQVVWRGTTKVGCAMAPCPGGKGTIAVCKYNPPGNYVGMKPY</sequence>
<gene>
    <name evidence="3" type="ORF">QYE76_018318</name>
</gene>
<evidence type="ECO:0000259" key="2">
    <source>
        <dbReference type="SMART" id="SM00198"/>
    </source>
</evidence>
<keyword evidence="4" id="KW-1185">Reference proteome</keyword>
<dbReference type="GO" id="GO:0005576">
    <property type="term" value="C:extracellular region"/>
    <property type="evidence" value="ECO:0007669"/>
    <property type="project" value="InterPro"/>
</dbReference>
<keyword evidence="1" id="KW-1133">Transmembrane helix</keyword>
<comment type="caution">
    <text evidence="3">The sequence shown here is derived from an EMBL/GenBank/DDBJ whole genome shotgun (WGS) entry which is preliminary data.</text>
</comment>
<dbReference type="InterPro" id="IPR014044">
    <property type="entry name" value="CAP_dom"/>
</dbReference>
<dbReference type="InterPro" id="IPR035940">
    <property type="entry name" value="CAP_sf"/>
</dbReference>
<feature type="transmembrane region" description="Helical" evidence="1">
    <location>
        <begin position="56"/>
        <end position="85"/>
    </location>
</feature>
<accession>A0AAD8VFX1</accession>
<dbReference type="SUPFAM" id="SSF55797">
    <property type="entry name" value="PR-1-like"/>
    <property type="match status" value="1"/>
</dbReference>
<dbReference type="AlphaFoldDB" id="A0AAD8VFX1"/>
<dbReference type="SMART" id="SM00198">
    <property type="entry name" value="SCP"/>
    <property type="match status" value="1"/>
</dbReference>
<name>A0AAD8VFX1_LOLMU</name>
<dbReference type="Pfam" id="PF00188">
    <property type="entry name" value="CAP"/>
    <property type="match status" value="1"/>
</dbReference>
<dbReference type="InterPro" id="IPR001283">
    <property type="entry name" value="CRISP-related"/>
</dbReference>